<organism evidence="2 3">
    <name type="scientific">Wuchereria bancrofti</name>
    <dbReference type="NCBI Taxonomy" id="6293"/>
    <lineage>
        <taxon>Eukaryota</taxon>
        <taxon>Metazoa</taxon>
        <taxon>Ecdysozoa</taxon>
        <taxon>Nematoda</taxon>
        <taxon>Chromadorea</taxon>
        <taxon>Rhabditida</taxon>
        <taxon>Spirurina</taxon>
        <taxon>Spiruromorpha</taxon>
        <taxon>Filarioidea</taxon>
        <taxon>Onchocercidae</taxon>
        <taxon>Wuchereria</taxon>
    </lineage>
</organism>
<dbReference type="EMBL" id="ADBV01002990">
    <property type="protein sequence ID" value="EJW82279.1"/>
    <property type="molecule type" value="Genomic_DNA"/>
</dbReference>
<dbReference type="AlphaFoldDB" id="J9F4L5"/>
<name>J9F4L5_WUCBA</name>
<gene>
    <name evidence="2" type="ORF">WUBG_06811</name>
</gene>
<feature type="region of interest" description="Disordered" evidence="1">
    <location>
        <begin position="45"/>
        <end position="66"/>
    </location>
</feature>
<sequence length="93" mass="10932">MWNTNHRTTTENRVILFVAKVDNDDESINKRKDRHMGREDKINVSISPKGKRKEKAYKRPEEAERKEAKQSIYNAIFLGHIYPCCSIIDKNVN</sequence>
<dbReference type="Proteomes" id="UP000004810">
    <property type="component" value="Unassembled WGS sequence"/>
</dbReference>
<evidence type="ECO:0000256" key="1">
    <source>
        <dbReference type="SAM" id="MobiDB-lite"/>
    </source>
</evidence>
<accession>J9F4L5</accession>
<feature type="compositionally biased region" description="Basic and acidic residues" evidence="1">
    <location>
        <begin position="57"/>
        <end position="66"/>
    </location>
</feature>
<proteinExistence type="predicted"/>
<protein>
    <submittedName>
        <fullName evidence="2">Uncharacterized protein</fullName>
    </submittedName>
</protein>
<evidence type="ECO:0000313" key="3">
    <source>
        <dbReference type="Proteomes" id="UP000004810"/>
    </source>
</evidence>
<evidence type="ECO:0000313" key="2">
    <source>
        <dbReference type="EMBL" id="EJW82279.1"/>
    </source>
</evidence>
<comment type="caution">
    <text evidence="2">The sequence shown here is derived from an EMBL/GenBank/DDBJ whole genome shotgun (WGS) entry which is preliminary data.</text>
</comment>
<reference evidence="3" key="1">
    <citation type="submission" date="2012-08" db="EMBL/GenBank/DDBJ databases">
        <title>The Genome Sequence of Wuchereria bancrofti.</title>
        <authorList>
            <person name="Nutman T.B."/>
            <person name="Fink D.L."/>
            <person name="Russ C."/>
            <person name="Young S."/>
            <person name="Zeng Q."/>
            <person name="Koehrsen M."/>
            <person name="Alvarado L."/>
            <person name="Berlin A."/>
            <person name="Chapman S.B."/>
            <person name="Chen Z."/>
            <person name="Freedman E."/>
            <person name="Gellesch M."/>
            <person name="Goldberg J."/>
            <person name="Griggs A."/>
            <person name="Gujja S."/>
            <person name="Heilman E.R."/>
            <person name="Heiman D."/>
            <person name="Hepburn T."/>
            <person name="Howarth C."/>
            <person name="Jen D."/>
            <person name="Larson L."/>
            <person name="Lewis B."/>
            <person name="Mehta T."/>
            <person name="Park D."/>
            <person name="Pearson M."/>
            <person name="Roberts A."/>
            <person name="Saif S."/>
            <person name="Shea T."/>
            <person name="Shenoy N."/>
            <person name="Sisk P."/>
            <person name="Stolte C."/>
            <person name="Sykes S."/>
            <person name="Walk T."/>
            <person name="White J."/>
            <person name="Yandava C."/>
            <person name="Haas B."/>
            <person name="Henn M.R."/>
            <person name="Nusbaum C."/>
            <person name="Birren B."/>
        </authorList>
    </citation>
    <scope>NUCLEOTIDE SEQUENCE [LARGE SCALE GENOMIC DNA]</scope>
    <source>
        <strain evidence="3">NA</strain>
    </source>
</reference>